<feature type="transmembrane region" description="Helical" evidence="1">
    <location>
        <begin position="132"/>
        <end position="151"/>
    </location>
</feature>
<reference evidence="2 3" key="1">
    <citation type="submission" date="2016-10" db="EMBL/GenBank/DDBJ databases">
        <authorList>
            <person name="de Groot N.N."/>
        </authorList>
    </citation>
    <scope>NUCLEOTIDE SEQUENCE [LARGE SCALE GENOMIC DNA]</scope>
    <source>
        <strain evidence="2 3">DSM 13760</strain>
    </source>
</reference>
<feature type="transmembrane region" description="Helical" evidence="1">
    <location>
        <begin position="7"/>
        <end position="26"/>
    </location>
</feature>
<proteinExistence type="predicted"/>
<feature type="transmembrane region" description="Helical" evidence="1">
    <location>
        <begin position="32"/>
        <end position="50"/>
    </location>
</feature>
<evidence type="ECO:0000313" key="3">
    <source>
        <dbReference type="Proteomes" id="UP000198948"/>
    </source>
</evidence>
<gene>
    <name evidence="2" type="ORF">SAMN04488559_1199</name>
</gene>
<dbReference type="RefSeq" id="WP_092653563.1">
    <property type="nucleotide sequence ID" value="NZ_FOHA01000019.1"/>
</dbReference>
<dbReference type="Proteomes" id="UP000198948">
    <property type="component" value="Unassembled WGS sequence"/>
</dbReference>
<name>A0A1H9U0R9_9LACT</name>
<dbReference type="OrthoDB" id="2360867at2"/>
<dbReference type="AlphaFoldDB" id="A0A1H9U0R9"/>
<feature type="transmembrane region" description="Helical" evidence="1">
    <location>
        <begin position="108"/>
        <end position="126"/>
    </location>
</feature>
<evidence type="ECO:0000313" key="2">
    <source>
        <dbReference type="EMBL" id="SES02747.1"/>
    </source>
</evidence>
<feature type="transmembrane region" description="Helical" evidence="1">
    <location>
        <begin position="158"/>
        <end position="176"/>
    </location>
</feature>
<keyword evidence="1" id="KW-1133">Transmembrane helix</keyword>
<dbReference type="STRING" id="142588.SAMN04488559_1199"/>
<feature type="transmembrane region" description="Helical" evidence="1">
    <location>
        <begin position="82"/>
        <end position="101"/>
    </location>
</feature>
<keyword evidence="3" id="KW-1185">Reference proteome</keyword>
<protein>
    <submittedName>
        <fullName evidence="2">Uncharacterized protein</fullName>
    </submittedName>
</protein>
<accession>A0A1H9U0R9</accession>
<feature type="transmembrane region" description="Helical" evidence="1">
    <location>
        <begin position="57"/>
        <end position="76"/>
    </location>
</feature>
<evidence type="ECO:0000256" key="1">
    <source>
        <dbReference type="SAM" id="Phobius"/>
    </source>
</evidence>
<keyword evidence="1" id="KW-0812">Transmembrane</keyword>
<keyword evidence="1" id="KW-0472">Membrane</keyword>
<dbReference type="EMBL" id="FOHA01000019">
    <property type="protein sequence ID" value="SES02747.1"/>
    <property type="molecule type" value="Genomic_DNA"/>
</dbReference>
<organism evidence="2 3">
    <name type="scientific">Isobaculum melis</name>
    <dbReference type="NCBI Taxonomy" id="142588"/>
    <lineage>
        <taxon>Bacteria</taxon>
        <taxon>Bacillati</taxon>
        <taxon>Bacillota</taxon>
        <taxon>Bacilli</taxon>
        <taxon>Lactobacillales</taxon>
        <taxon>Carnobacteriaceae</taxon>
        <taxon>Isobaculum</taxon>
    </lineage>
</organism>
<sequence length="213" mass="24667">MLRHSSGLLISSNLMVLFFLFVLNVLTTPQNLWAVFPGVAMIYSASFLVRNLNRRRVYVMIAAPIIVAMLALQNWLMTPDYWWVMYTFGMIGVWVLNTWAGSYMWTKTYTIICSLLLIGFYIGLNIWFEPRFPWSICTTFALVWWPLARFFGTKPITFSVLGSAWLILFLVSLNMVTTPNTLWAVIPAICILWWPLSVGFAMEIRKRKRAGTR</sequence>
<feature type="transmembrane region" description="Helical" evidence="1">
    <location>
        <begin position="182"/>
        <end position="204"/>
    </location>
</feature>